<feature type="signal peptide" evidence="12">
    <location>
        <begin position="1"/>
        <end position="20"/>
    </location>
</feature>
<evidence type="ECO:0000256" key="1">
    <source>
        <dbReference type="ARBA" id="ARBA00004571"/>
    </source>
</evidence>
<evidence type="ECO:0000256" key="6">
    <source>
        <dbReference type="ARBA" id="ARBA00023077"/>
    </source>
</evidence>
<dbReference type="InterPro" id="IPR010917">
    <property type="entry name" value="TonB_rcpt_CS"/>
</dbReference>
<feature type="chain" id="PRO_5046440694" evidence="12">
    <location>
        <begin position="21"/>
        <end position="802"/>
    </location>
</feature>
<dbReference type="PANTHER" id="PTHR30069">
    <property type="entry name" value="TONB-DEPENDENT OUTER MEMBRANE RECEPTOR"/>
    <property type="match status" value="1"/>
</dbReference>
<evidence type="ECO:0000256" key="11">
    <source>
        <dbReference type="RuleBase" id="RU003357"/>
    </source>
</evidence>
<protein>
    <submittedName>
        <fullName evidence="15">TonB-dependent receptor domain-containing protein</fullName>
    </submittedName>
</protein>
<dbReference type="EMBL" id="JBHUIM010000001">
    <property type="protein sequence ID" value="MFD2245791.1"/>
    <property type="molecule type" value="Genomic_DNA"/>
</dbReference>
<dbReference type="InterPro" id="IPR039426">
    <property type="entry name" value="TonB-dep_rcpt-like"/>
</dbReference>
<dbReference type="PROSITE" id="PS01156">
    <property type="entry name" value="TONB_DEPENDENT_REC_2"/>
    <property type="match status" value="1"/>
</dbReference>
<keyword evidence="7 10" id="KW-0472">Membrane</keyword>
<keyword evidence="5 12" id="KW-0732">Signal</keyword>
<dbReference type="PANTHER" id="PTHR30069:SF29">
    <property type="entry name" value="HEMOGLOBIN AND HEMOGLOBIN-HAPTOGLOBIN-BINDING PROTEIN 1-RELATED"/>
    <property type="match status" value="1"/>
</dbReference>
<dbReference type="Proteomes" id="UP001597374">
    <property type="component" value="Unassembled WGS sequence"/>
</dbReference>
<dbReference type="CDD" id="cd01347">
    <property type="entry name" value="ligand_gated_channel"/>
    <property type="match status" value="1"/>
</dbReference>
<keyword evidence="9 10" id="KW-0998">Cell outer membrane</keyword>
<evidence type="ECO:0000256" key="12">
    <source>
        <dbReference type="SAM" id="SignalP"/>
    </source>
</evidence>
<evidence type="ECO:0000256" key="2">
    <source>
        <dbReference type="ARBA" id="ARBA00022448"/>
    </source>
</evidence>
<evidence type="ECO:0000256" key="10">
    <source>
        <dbReference type="PROSITE-ProRule" id="PRU01360"/>
    </source>
</evidence>
<dbReference type="InterPro" id="IPR008969">
    <property type="entry name" value="CarboxyPept-like_regulatory"/>
</dbReference>
<comment type="caution">
    <text evidence="15">The sequence shown here is derived from an EMBL/GenBank/DDBJ whole genome shotgun (WGS) entry which is preliminary data.</text>
</comment>
<evidence type="ECO:0000256" key="7">
    <source>
        <dbReference type="ARBA" id="ARBA00023136"/>
    </source>
</evidence>
<dbReference type="Pfam" id="PF07715">
    <property type="entry name" value="Plug"/>
    <property type="match status" value="1"/>
</dbReference>
<reference evidence="16" key="1">
    <citation type="journal article" date="2019" name="Int. J. Syst. Evol. Microbiol.">
        <title>The Global Catalogue of Microorganisms (GCM) 10K type strain sequencing project: providing services to taxonomists for standard genome sequencing and annotation.</title>
        <authorList>
            <consortium name="The Broad Institute Genomics Platform"/>
            <consortium name="The Broad Institute Genome Sequencing Center for Infectious Disease"/>
            <person name="Wu L."/>
            <person name="Ma J."/>
        </authorList>
    </citation>
    <scope>NUCLEOTIDE SEQUENCE [LARGE SCALE GENOMIC DNA]</scope>
    <source>
        <strain evidence="16">CGMCC 4.1782</strain>
    </source>
</reference>
<accession>A0ABW5CTQ2</accession>
<gene>
    <name evidence="15" type="ORF">ACFSKP_05960</name>
</gene>
<evidence type="ECO:0000259" key="14">
    <source>
        <dbReference type="Pfam" id="PF07715"/>
    </source>
</evidence>
<sequence>MKKLLGLLPLSLLLGHLSLAQSIKVVDKTTLEPLTGVTITAEAGSTQTDAKGRADLSQLLPASTQIRLNYVGYQPLVLTAAQLQQQQYQVNMVQQSHNLGEVVVSAGRFATQKQLVPQQVEVLSRRELNFMSQPTTADVIQQSGKVLVQKSQMGGGSPIIRGFEANKVLLVVDGVRMNNAIYRGGHLQNIITLDNSVLQRAEVVFGPSSVIYGSDALGGVLHFHTVQPKLAEEGSKKLVSGSAFTRYASAPDEKTIHAQVNYGRSKWASLTSITASNFGNLRQGENRQDSYGELGVRNYYAARIGNRDTMLVNPDPRVQRPTGYKQYDLLQKVLFKPSESISHTLNLQLSTSSDIPRYDRLTDFSGGKLKFGQWYYGPQQRLLGAYTLGLTGATKLYDEAKVIAAYQWLEESRNDRRFGKDWLSHRIEQVQVYSLNADFTKSITAHRLQYGLEATYNGVNSEANEENIVTGQHRPLFTRYPDGGSSMHSAAAYVTHTWDIAPWLVLNEGLRYNYVGLDATFEDKTYFPFLEDKLKQRNHAVSGNVGAVLLPGSGWRFALLGSTGFRAPNVDDLSKVFDSTPGNVIVPNPSLAPEHTYNLEVSASKTIQDRLHLEVVGYRTWYRNAITTQPFVFNGQDSIDYDGQLSQVTANVNAGKASLYGYSASLQADVTGYLSLSSSLNYTYGRIHTEGNDIPLDHIPPLFGKTSINLQLKRVRAEFFMLYHGAKKLADYNPNGEDNLQYATPQGMPAWHTFNLRTAYQLTPNLQFQAAVENIADRYYRVFASGISAPGRNVVLTLRGKF</sequence>
<evidence type="ECO:0000256" key="4">
    <source>
        <dbReference type="ARBA" id="ARBA00022692"/>
    </source>
</evidence>
<keyword evidence="4 10" id="KW-0812">Transmembrane</keyword>
<dbReference type="Pfam" id="PF00593">
    <property type="entry name" value="TonB_dep_Rec_b-barrel"/>
    <property type="match status" value="1"/>
</dbReference>
<evidence type="ECO:0000256" key="8">
    <source>
        <dbReference type="ARBA" id="ARBA00023170"/>
    </source>
</evidence>
<dbReference type="SUPFAM" id="SSF49464">
    <property type="entry name" value="Carboxypeptidase regulatory domain-like"/>
    <property type="match status" value="1"/>
</dbReference>
<dbReference type="RefSeq" id="WP_250427438.1">
    <property type="nucleotide sequence ID" value="NZ_JALPRR010000001.1"/>
</dbReference>
<evidence type="ECO:0000256" key="3">
    <source>
        <dbReference type="ARBA" id="ARBA00022452"/>
    </source>
</evidence>
<dbReference type="Gene3D" id="2.170.130.10">
    <property type="entry name" value="TonB-dependent receptor, plug domain"/>
    <property type="match status" value="1"/>
</dbReference>
<proteinExistence type="inferred from homology"/>
<keyword evidence="16" id="KW-1185">Reference proteome</keyword>
<evidence type="ECO:0000256" key="9">
    <source>
        <dbReference type="ARBA" id="ARBA00023237"/>
    </source>
</evidence>
<keyword evidence="3 10" id="KW-1134">Transmembrane beta strand</keyword>
<evidence type="ECO:0000256" key="5">
    <source>
        <dbReference type="ARBA" id="ARBA00022729"/>
    </source>
</evidence>
<keyword evidence="2 10" id="KW-0813">Transport</keyword>
<dbReference type="SUPFAM" id="SSF56935">
    <property type="entry name" value="Porins"/>
    <property type="match status" value="1"/>
</dbReference>
<dbReference type="Gene3D" id="2.40.170.20">
    <property type="entry name" value="TonB-dependent receptor, beta-barrel domain"/>
    <property type="match status" value="1"/>
</dbReference>
<keyword evidence="6 11" id="KW-0798">TonB box</keyword>
<dbReference type="InterPro" id="IPR012910">
    <property type="entry name" value="Plug_dom"/>
</dbReference>
<feature type="domain" description="TonB-dependent receptor plug" evidence="14">
    <location>
        <begin position="113"/>
        <end position="220"/>
    </location>
</feature>
<dbReference type="PROSITE" id="PS52016">
    <property type="entry name" value="TONB_DEPENDENT_REC_3"/>
    <property type="match status" value="1"/>
</dbReference>
<name>A0ABW5CTQ2_9BACT</name>
<evidence type="ECO:0000313" key="16">
    <source>
        <dbReference type="Proteomes" id="UP001597374"/>
    </source>
</evidence>
<dbReference type="InterPro" id="IPR000531">
    <property type="entry name" value="Beta-barrel_TonB"/>
</dbReference>
<feature type="domain" description="TonB-dependent receptor-like beta-barrel" evidence="13">
    <location>
        <begin position="302"/>
        <end position="775"/>
    </location>
</feature>
<comment type="subcellular location">
    <subcellularLocation>
        <location evidence="1 10">Cell outer membrane</location>
        <topology evidence="1 10">Multi-pass membrane protein</topology>
    </subcellularLocation>
</comment>
<dbReference type="InterPro" id="IPR036942">
    <property type="entry name" value="Beta-barrel_TonB_sf"/>
</dbReference>
<dbReference type="InterPro" id="IPR037066">
    <property type="entry name" value="Plug_dom_sf"/>
</dbReference>
<keyword evidence="8 15" id="KW-0675">Receptor</keyword>
<evidence type="ECO:0000259" key="13">
    <source>
        <dbReference type="Pfam" id="PF00593"/>
    </source>
</evidence>
<organism evidence="15 16">
    <name type="scientific">Pontibacter ruber</name>
    <dbReference type="NCBI Taxonomy" id="1343895"/>
    <lineage>
        <taxon>Bacteria</taxon>
        <taxon>Pseudomonadati</taxon>
        <taxon>Bacteroidota</taxon>
        <taxon>Cytophagia</taxon>
        <taxon>Cytophagales</taxon>
        <taxon>Hymenobacteraceae</taxon>
        <taxon>Pontibacter</taxon>
    </lineage>
</organism>
<comment type="similarity">
    <text evidence="10 11">Belongs to the TonB-dependent receptor family.</text>
</comment>
<evidence type="ECO:0000313" key="15">
    <source>
        <dbReference type="EMBL" id="MFD2245791.1"/>
    </source>
</evidence>